<evidence type="ECO:0000256" key="1">
    <source>
        <dbReference type="SAM" id="Coils"/>
    </source>
</evidence>
<protein>
    <submittedName>
        <fullName evidence="2">Uncharacterized protein</fullName>
    </submittedName>
</protein>
<dbReference type="Pfam" id="PF05278">
    <property type="entry name" value="PEARLI-4"/>
    <property type="match status" value="1"/>
</dbReference>
<sequence length="515" mass="59198">MERLSVGGRFEAKDQRKQFVFGQLEDLINFFYKMLNRAINRVQQGKGFCSNIFFYSIPSAKMEDNVNKQPECPSDSTHAKYRERKNNCWKLVVQILCMILGDNTIPNIRSWEKKKEKLEEALKQLEHMMSKNALQEMQCCWTEVVKLLRIILGDESISTATSWELKVMIVEATEQLKDPQFGLEMLKEMMKESIGQNTKVKEAFQLIESVLNRSEILVPNQDYTDEINGLDKTVYSTKEELQSLKEDLAQAIPANAIRDQKVKSMTEAKTFGKVSGMLSKVSKSCFTKMYDIVDSTNSIQGHFVQIEDEQYTLHFHGSEMIDADKPAEEVNFTLTYVGESLEKLTLEMQKSDQRMIPPAHLNPESSNPMGVLGDSLDNEDFPIDLPSELLLDDLISTAVVEGYKVYQRNADVLNKIFQKHAHFSDQFQLKDRGFQSNIMNALAEIYLKLESGLDKLELTEIDDILVKVKDMEVTGLELSWLRETLENQAKIKRLEEDIQESSPQLDKLKKKQRLL</sequence>
<accession>A0A5D2GYX1</accession>
<dbReference type="Proteomes" id="UP000323506">
    <property type="component" value="Chromosome A03"/>
</dbReference>
<keyword evidence="3" id="KW-1185">Reference proteome</keyword>
<dbReference type="AlphaFoldDB" id="A0A5D2GYX1"/>
<dbReference type="EMBL" id="CM017690">
    <property type="protein sequence ID" value="TYH23455.1"/>
    <property type="molecule type" value="Genomic_DNA"/>
</dbReference>
<reference evidence="2 3" key="1">
    <citation type="submission" date="2019-06" db="EMBL/GenBank/DDBJ databases">
        <title>WGS assembly of Gossypium darwinii.</title>
        <authorList>
            <person name="Chen Z.J."/>
            <person name="Sreedasyam A."/>
            <person name="Ando A."/>
            <person name="Song Q."/>
            <person name="De L."/>
            <person name="Hulse-Kemp A."/>
            <person name="Ding M."/>
            <person name="Ye W."/>
            <person name="Kirkbride R."/>
            <person name="Jenkins J."/>
            <person name="Plott C."/>
            <person name="Lovell J."/>
            <person name="Lin Y.-M."/>
            <person name="Vaughn R."/>
            <person name="Liu B."/>
            <person name="Li W."/>
            <person name="Simpson S."/>
            <person name="Scheffler B."/>
            <person name="Saski C."/>
            <person name="Grover C."/>
            <person name="Hu G."/>
            <person name="Conover J."/>
            <person name="Carlson J."/>
            <person name="Shu S."/>
            <person name="Boston L."/>
            <person name="Williams M."/>
            <person name="Peterson D."/>
            <person name="Mcgee K."/>
            <person name="Jones D."/>
            <person name="Wendel J."/>
            <person name="Stelly D."/>
            <person name="Grimwood J."/>
            <person name="Schmutz J."/>
        </authorList>
    </citation>
    <scope>NUCLEOTIDE SEQUENCE [LARGE SCALE GENOMIC DNA]</scope>
    <source>
        <strain evidence="2">1808015.09</strain>
    </source>
</reference>
<evidence type="ECO:0000313" key="2">
    <source>
        <dbReference type="EMBL" id="TYH23455.1"/>
    </source>
</evidence>
<evidence type="ECO:0000313" key="3">
    <source>
        <dbReference type="Proteomes" id="UP000323506"/>
    </source>
</evidence>
<organism evidence="2 3">
    <name type="scientific">Gossypium darwinii</name>
    <name type="common">Darwin's cotton</name>
    <name type="synonym">Gossypium barbadense var. darwinii</name>
    <dbReference type="NCBI Taxonomy" id="34276"/>
    <lineage>
        <taxon>Eukaryota</taxon>
        <taxon>Viridiplantae</taxon>
        <taxon>Streptophyta</taxon>
        <taxon>Embryophyta</taxon>
        <taxon>Tracheophyta</taxon>
        <taxon>Spermatophyta</taxon>
        <taxon>Magnoliopsida</taxon>
        <taxon>eudicotyledons</taxon>
        <taxon>Gunneridae</taxon>
        <taxon>Pentapetalae</taxon>
        <taxon>rosids</taxon>
        <taxon>malvids</taxon>
        <taxon>Malvales</taxon>
        <taxon>Malvaceae</taxon>
        <taxon>Malvoideae</taxon>
        <taxon>Gossypium</taxon>
    </lineage>
</organism>
<dbReference type="InterPro" id="IPR007942">
    <property type="entry name" value="PLipase-like"/>
</dbReference>
<keyword evidence="1" id="KW-0175">Coiled coil</keyword>
<gene>
    <name evidence="2" type="ORF">ES288_A03G014900v1</name>
</gene>
<dbReference type="PANTHER" id="PTHR35358">
    <property type="entry name" value="OS06G0711100 PROTEIN"/>
    <property type="match status" value="1"/>
</dbReference>
<feature type="coiled-coil region" evidence="1">
    <location>
        <begin position="108"/>
        <end position="138"/>
    </location>
</feature>
<name>A0A5D2GYX1_GOSDA</name>
<proteinExistence type="predicted"/>